<evidence type="ECO:0000256" key="5">
    <source>
        <dbReference type="SAM" id="MobiDB-lite"/>
    </source>
</evidence>
<evidence type="ECO:0000259" key="6">
    <source>
        <dbReference type="Pfam" id="PF05175"/>
    </source>
</evidence>
<dbReference type="Pfam" id="PF25004">
    <property type="entry name" value="DUF7782"/>
    <property type="match status" value="1"/>
</dbReference>
<reference evidence="9 10" key="1">
    <citation type="journal article" date="2016" name="Front. Microbiol.">
        <title>Comparative Genomics Analysis of Streptomyces Species Reveals Their Adaptation to the Marine Environment and Their Diversity at the Genomic Level.</title>
        <authorList>
            <person name="Tian X."/>
            <person name="Zhang Z."/>
            <person name="Yang T."/>
            <person name="Chen M."/>
            <person name="Li J."/>
            <person name="Chen F."/>
            <person name="Yang J."/>
            <person name="Li W."/>
            <person name="Zhang B."/>
            <person name="Zhang Z."/>
            <person name="Wu J."/>
            <person name="Zhang C."/>
            <person name="Long L."/>
            <person name="Xiao J."/>
        </authorList>
    </citation>
    <scope>NUCLEOTIDE SEQUENCE [LARGE SCALE GENOMIC DNA]</scope>
    <source>
        <strain evidence="9 10">SCSIO 02100</strain>
    </source>
</reference>
<dbReference type="CDD" id="cd02440">
    <property type="entry name" value="AdoMet_MTases"/>
    <property type="match status" value="1"/>
</dbReference>
<evidence type="ECO:0000259" key="8">
    <source>
        <dbReference type="Pfam" id="PF25004"/>
    </source>
</evidence>
<dbReference type="AlphaFoldDB" id="A0A1E7JW06"/>
<keyword evidence="10" id="KW-1185">Reference proteome</keyword>
<keyword evidence="3 9" id="KW-0808">Transferase</keyword>
<dbReference type="RefSeq" id="WP_070198722.1">
    <property type="nucleotide sequence ID" value="NZ_LJGU01000151.1"/>
</dbReference>
<feature type="domain" description="DUF7059" evidence="7">
    <location>
        <begin position="21"/>
        <end position="96"/>
    </location>
</feature>
<dbReference type="GO" id="GO:0008170">
    <property type="term" value="F:N-methyltransferase activity"/>
    <property type="evidence" value="ECO:0007669"/>
    <property type="project" value="UniProtKB-ARBA"/>
</dbReference>
<dbReference type="Gene3D" id="3.40.50.150">
    <property type="entry name" value="Vaccinia Virus protein VP39"/>
    <property type="match status" value="1"/>
</dbReference>
<dbReference type="Pfam" id="PF05175">
    <property type="entry name" value="MTS"/>
    <property type="match status" value="1"/>
</dbReference>
<dbReference type="Pfam" id="PF23186">
    <property type="entry name" value="DUF7059"/>
    <property type="match status" value="1"/>
</dbReference>
<dbReference type="PANTHER" id="PTHR45875">
    <property type="entry name" value="METHYLTRANSFERASE N6AMT1"/>
    <property type="match status" value="1"/>
</dbReference>
<dbReference type="OrthoDB" id="129465at2"/>
<evidence type="ECO:0000256" key="2">
    <source>
        <dbReference type="ARBA" id="ARBA00022603"/>
    </source>
</evidence>
<dbReference type="InterPro" id="IPR052190">
    <property type="entry name" value="Euk-Arch_PrmC-MTase"/>
</dbReference>
<feature type="domain" description="Methyltransferase small" evidence="6">
    <location>
        <begin position="187"/>
        <end position="310"/>
    </location>
</feature>
<gene>
    <name evidence="9" type="ORF">AN216_23595</name>
</gene>
<dbReference type="GO" id="GO:0032259">
    <property type="term" value="P:methylation"/>
    <property type="evidence" value="ECO:0007669"/>
    <property type="project" value="UniProtKB-KW"/>
</dbReference>
<dbReference type="GO" id="GO:0003676">
    <property type="term" value="F:nucleic acid binding"/>
    <property type="evidence" value="ECO:0007669"/>
    <property type="project" value="InterPro"/>
</dbReference>
<dbReference type="Proteomes" id="UP000176101">
    <property type="component" value="Unassembled WGS sequence"/>
</dbReference>
<feature type="domain" description="DUF7782" evidence="8">
    <location>
        <begin position="418"/>
        <end position="529"/>
    </location>
</feature>
<dbReference type="STRING" id="1075402.AN216_23595"/>
<comment type="caution">
    <text evidence="9">The sequence shown here is derived from an EMBL/GenBank/DDBJ whole genome shotgun (WGS) entry which is preliminary data.</text>
</comment>
<dbReference type="InterPro" id="IPR002052">
    <property type="entry name" value="DNA_methylase_N6_adenine_CS"/>
</dbReference>
<proteinExistence type="inferred from homology"/>
<protein>
    <submittedName>
        <fullName evidence="9">Transferase</fullName>
    </submittedName>
</protein>
<evidence type="ECO:0000259" key="7">
    <source>
        <dbReference type="Pfam" id="PF23186"/>
    </source>
</evidence>
<dbReference type="PATRIC" id="fig|1075402.3.peg.955"/>
<dbReference type="PROSITE" id="PS00092">
    <property type="entry name" value="N6_MTASE"/>
    <property type="match status" value="1"/>
</dbReference>
<comment type="similarity">
    <text evidence="1">Belongs to the eukaryotic/archaeal PrmC-related family.</text>
</comment>
<dbReference type="InterPro" id="IPR029063">
    <property type="entry name" value="SAM-dependent_MTases_sf"/>
</dbReference>
<name>A0A1E7JW06_9ACTN</name>
<dbReference type="GO" id="GO:0008276">
    <property type="term" value="F:protein methyltransferase activity"/>
    <property type="evidence" value="ECO:0007669"/>
    <property type="project" value="TreeGrafter"/>
</dbReference>
<accession>A0A1E7JW06</accession>
<dbReference type="InterPro" id="IPR055487">
    <property type="entry name" value="DUF7059"/>
</dbReference>
<evidence type="ECO:0000313" key="9">
    <source>
        <dbReference type="EMBL" id="OEU95488.1"/>
    </source>
</evidence>
<keyword evidence="2" id="KW-0489">Methyltransferase</keyword>
<feature type="region of interest" description="Disordered" evidence="5">
    <location>
        <begin position="141"/>
        <end position="167"/>
    </location>
</feature>
<dbReference type="InterPro" id="IPR056684">
    <property type="entry name" value="DUF7782"/>
</dbReference>
<dbReference type="InterPro" id="IPR007848">
    <property type="entry name" value="Small_mtfrase_dom"/>
</dbReference>
<dbReference type="SUPFAM" id="SSF53335">
    <property type="entry name" value="S-adenosyl-L-methionine-dependent methyltransferases"/>
    <property type="match status" value="1"/>
</dbReference>
<dbReference type="EMBL" id="LJGU01000151">
    <property type="protein sequence ID" value="OEU95488.1"/>
    <property type="molecule type" value="Genomic_DNA"/>
</dbReference>
<evidence type="ECO:0000256" key="4">
    <source>
        <dbReference type="ARBA" id="ARBA00022691"/>
    </source>
</evidence>
<evidence type="ECO:0000256" key="3">
    <source>
        <dbReference type="ARBA" id="ARBA00022679"/>
    </source>
</evidence>
<dbReference type="PANTHER" id="PTHR45875:SF1">
    <property type="entry name" value="METHYLTRANSFERASE N6AMT1"/>
    <property type="match status" value="1"/>
</dbReference>
<organism evidence="9 10">
    <name type="scientific">Streptomyces oceani</name>
    <dbReference type="NCBI Taxonomy" id="1075402"/>
    <lineage>
        <taxon>Bacteria</taxon>
        <taxon>Bacillati</taxon>
        <taxon>Actinomycetota</taxon>
        <taxon>Actinomycetes</taxon>
        <taxon>Kitasatosporales</taxon>
        <taxon>Streptomycetaceae</taxon>
        <taxon>Streptomyces</taxon>
    </lineage>
</organism>
<keyword evidence="4" id="KW-0949">S-adenosyl-L-methionine</keyword>
<sequence length="533" mass="56968">MLPLPEPTPDATARLRSALLAARYTADGLLELLGATAYAALGRGETVPALRATRTGGPLATLVRLFLLRQTVDLAEARAALPVDEALAGGWLVTAESAHPSSEPGASAAAVRAAVDVRPYGGPDGDDWWIVSDLGCSVGGAGGLTPSTEAGPDGDQHDSPQGPDRSELVLGVGGAATTLAGITVRTPAARALDLGTGSGIQALHAAQHATHVTATDVNPRALRFAWLTLALSGAPEPELREGSLFEAVADDGPYDLIVSNPPFVISPAALGDRLSYRDGGMRGDELCRRIVRQASDHLAEGGYCQLLANWEHQEGEDWRERVAGWVPSGCDAWIVQREVQDVTQYAELWLRDAGDHLRDPAEYARRYGAWLDEFEARGTKAVGFGWIILRATDAEHPSITVEEWPHPVEQPLGEVVRAHFDRQDFLRSTDDAALLTWHFQLSPEVVQEQVGLPGAEDPEHVVLRQHRGMRRASKVDTVGAGFAGVCDGSLPAGRILDAIAQLLGEDSVQLRDRTPEAIRLLVEQGFLIPVPVS</sequence>
<dbReference type="GO" id="GO:0008757">
    <property type="term" value="F:S-adenosylmethionine-dependent methyltransferase activity"/>
    <property type="evidence" value="ECO:0007669"/>
    <property type="project" value="TreeGrafter"/>
</dbReference>
<dbReference type="GO" id="GO:0035657">
    <property type="term" value="C:eRF1 methyltransferase complex"/>
    <property type="evidence" value="ECO:0007669"/>
    <property type="project" value="TreeGrafter"/>
</dbReference>
<evidence type="ECO:0000256" key="1">
    <source>
        <dbReference type="ARBA" id="ARBA00006149"/>
    </source>
</evidence>
<evidence type="ECO:0000313" key="10">
    <source>
        <dbReference type="Proteomes" id="UP000176101"/>
    </source>
</evidence>